<reference evidence="1 2" key="3">
    <citation type="journal article" date="2022" name="Microbiol. Spectr.">
        <title>Folding features and dynamics of 3D genome architecture in plant fungal pathogens.</title>
        <authorList>
            <person name="Xia C."/>
        </authorList>
    </citation>
    <scope>NUCLEOTIDE SEQUENCE [LARGE SCALE GENOMIC DNA]</scope>
    <source>
        <strain evidence="1 2">93-210</strain>
    </source>
</reference>
<keyword evidence="2" id="KW-1185">Reference proteome</keyword>
<protein>
    <submittedName>
        <fullName evidence="1">Uncharacterized protein</fullName>
    </submittedName>
</protein>
<dbReference type="EMBL" id="CM045873">
    <property type="protein sequence ID" value="KAI7947947.1"/>
    <property type="molecule type" value="Genomic_DNA"/>
</dbReference>
<reference evidence="2" key="1">
    <citation type="journal article" date="2018" name="BMC Genomics">
        <title>Genomic insights into host adaptation between the wheat stripe rust pathogen (Puccinia striiformis f. sp. tritici) and the barley stripe rust pathogen (Puccinia striiformis f. sp. hordei).</title>
        <authorList>
            <person name="Xia C."/>
            <person name="Wang M."/>
            <person name="Yin C."/>
            <person name="Cornejo O.E."/>
            <person name="Hulbert S.H."/>
            <person name="Chen X."/>
        </authorList>
    </citation>
    <scope>NUCLEOTIDE SEQUENCE [LARGE SCALE GENOMIC DNA]</scope>
    <source>
        <strain evidence="2">93-210</strain>
    </source>
</reference>
<evidence type="ECO:0000313" key="2">
    <source>
        <dbReference type="Proteomes" id="UP001060170"/>
    </source>
</evidence>
<dbReference type="Proteomes" id="UP001060170">
    <property type="component" value="Chromosome 9"/>
</dbReference>
<sequence>MNLSRQSHSQLSLNRSSQHYTSHLFDNKPNSRRDPNHASHQPATQCGTTLGVSFLKMLIKAGDPLRKFHTYAAGMSVIEELLNIAPVAD</sequence>
<reference evidence="2" key="2">
    <citation type="journal article" date="2018" name="Mol. Plant Microbe Interact.">
        <title>Genome sequence resources for the wheat stripe rust pathogen (Puccinia striiformis f. sp. tritici) and the barley stripe rust pathogen (Puccinia striiformis f. sp. hordei).</title>
        <authorList>
            <person name="Xia C."/>
            <person name="Wang M."/>
            <person name="Yin C."/>
            <person name="Cornejo O.E."/>
            <person name="Hulbert S.H."/>
            <person name="Chen X."/>
        </authorList>
    </citation>
    <scope>NUCLEOTIDE SEQUENCE [LARGE SCALE GENOMIC DNA]</scope>
    <source>
        <strain evidence="2">93-210</strain>
    </source>
</reference>
<proteinExistence type="predicted"/>
<comment type="caution">
    <text evidence="1">The sequence shown here is derived from an EMBL/GenBank/DDBJ whole genome shotgun (WGS) entry which is preliminary data.</text>
</comment>
<name>A0ACC0E9R3_9BASI</name>
<evidence type="ECO:0000313" key="1">
    <source>
        <dbReference type="EMBL" id="KAI7947947.1"/>
    </source>
</evidence>
<gene>
    <name evidence="1" type="ORF">MJO28_009855</name>
</gene>
<accession>A0ACC0E9R3</accession>
<organism evidence="1 2">
    <name type="scientific">Puccinia striiformis f. sp. tritici</name>
    <dbReference type="NCBI Taxonomy" id="168172"/>
    <lineage>
        <taxon>Eukaryota</taxon>
        <taxon>Fungi</taxon>
        <taxon>Dikarya</taxon>
        <taxon>Basidiomycota</taxon>
        <taxon>Pucciniomycotina</taxon>
        <taxon>Pucciniomycetes</taxon>
        <taxon>Pucciniales</taxon>
        <taxon>Pucciniaceae</taxon>
        <taxon>Puccinia</taxon>
    </lineage>
</organism>